<proteinExistence type="predicted"/>
<sequence>MEKSLIISNLDPFTTENEIRREIGGPVPILSIYPIVDTFMNTEYFFPLFIIQTTQEGVMQALSGESIYKIRGKILQFTQTEQFIQNNCGIVLFGETKYTTCEDVLHTLIDCEIDTVEHIQTTYGKLFFINLKKKDMIDAFLLEKPCCEINSRLYYSHKFPILPQNHVDNFEESIRVDNIINKTITLVHNHQEYTVPYYIAASCSELIQDEIKLDVNVSKIDVENIEGPFASVVDILSGKSVQINENPVFFFQMGVCLGIQSLIDATESYFYNTLTTTIIIPAIKLGLKFKRGIQTLLRYVRTHYDELSSNEEFKSFEPELLQYARIEEEQRQFMTKEQFDSVITDTSIDLNAQREKLKRLITSGI</sequence>
<dbReference type="InParanoid" id="A2F8M4"/>
<dbReference type="RefSeq" id="XP_001311686.1">
    <property type="nucleotide sequence ID" value="XM_001311685.1"/>
</dbReference>
<name>A2F8M4_TRIV3</name>
<evidence type="ECO:0000313" key="1">
    <source>
        <dbReference type="EMBL" id="EAX98756.1"/>
    </source>
</evidence>
<evidence type="ECO:0000313" key="2">
    <source>
        <dbReference type="Proteomes" id="UP000001542"/>
    </source>
</evidence>
<gene>
    <name evidence="1" type="ORF">TVAG_057460</name>
</gene>
<dbReference type="VEuPathDB" id="TrichDB:TVAG_057460"/>
<reference evidence="1" key="1">
    <citation type="submission" date="2006-10" db="EMBL/GenBank/DDBJ databases">
        <authorList>
            <person name="Amadeo P."/>
            <person name="Zhao Q."/>
            <person name="Wortman J."/>
            <person name="Fraser-Liggett C."/>
            <person name="Carlton J."/>
        </authorList>
    </citation>
    <scope>NUCLEOTIDE SEQUENCE</scope>
    <source>
        <strain evidence="1">G3</strain>
    </source>
</reference>
<keyword evidence="2" id="KW-1185">Reference proteome</keyword>
<reference evidence="1" key="2">
    <citation type="journal article" date="2007" name="Science">
        <title>Draft genome sequence of the sexually transmitted pathogen Trichomonas vaginalis.</title>
        <authorList>
            <person name="Carlton J.M."/>
            <person name="Hirt R.P."/>
            <person name="Silva J.C."/>
            <person name="Delcher A.L."/>
            <person name="Schatz M."/>
            <person name="Zhao Q."/>
            <person name="Wortman J.R."/>
            <person name="Bidwell S.L."/>
            <person name="Alsmark U.C.M."/>
            <person name="Besteiro S."/>
            <person name="Sicheritz-Ponten T."/>
            <person name="Noel C.J."/>
            <person name="Dacks J.B."/>
            <person name="Foster P.G."/>
            <person name="Simillion C."/>
            <person name="Van de Peer Y."/>
            <person name="Miranda-Saavedra D."/>
            <person name="Barton G.J."/>
            <person name="Westrop G.D."/>
            <person name="Mueller S."/>
            <person name="Dessi D."/>
            <person name="Fiori P.L."/>
            <person name="Ren Q."/>
            <person name="Paulsen I."/>
            <person name="Zhang H."/>
            <person name="Bastida-Corcuera F.D."/>
            <person name="Simoes-Barbosa A."/>
            <person name="Brown M.T."/>
            <person name="Hayes R.D."/>
            <person name="Mukherjee M."/>
            <person name="Okumura C.Y."/>
            <person name="Schneider R."/>
            <person name="Smith A.J."/>
            <person name="Vanacova S."/>
            <person name="Villalvazo M."/>
            <person name="Haas B.J."/>
            <person name="Pertea M."/>
            <person name="Feldblyum T.V."/>
            <person name="Utterback T.R."/>
            <person name="Shu C.L."/>
            <person name="Osoegawa K."/>
            <person name="de Jong P.J."/>
            <person name="Hrdy I."/>
            <person name="Horvathova L."/>
            <person name="Zubacova Z."/>
            <person name="Dolezal P."/>
            <person name="Malik S.B."/>
            <person name="Logsdon J.M. Jr."/>
            <person name="Henze K."/>
            <person name="Gupta A."/>
            <person name="Wang C.C."/>
            <person name="Dunne R.L."/>
            <person name="Upcroft J.A."/>
            <person name="Upcroft P."/>
            <person name="White O."/>
            <person name="Salzberg S.L."/>
            <person name="Tang P."/>
            <person name="Chiu C.-H."/>
            <person name="Lee Y.-S."/>
            <person name="Embley T.M."/>
            <person name="Coombs G.H."/>
            <person name="Mottram J.C."/>
            <person name="Tachezy J."/>
            <person name="Fraser-Liggett C.M."/>
            <person name="Johnson P.J."/>
        </authorList>
    </citation>
    <scope>NUCLEOTIDE SEQUENCE [LARGE SCALE GENOMIC DNA]</scope>
    <source>
        <strain evidence="1">G3</strain>
    </source>
</reference>
<dbReference type="KEGG" id="tva:4756557"/>
<accession>A2F8M4</accession>
<dbReference type="EMBL" id="DS113663">
    <property type="protein sequence ID" value="EAX98756.1"/>
    <property type="molecule type" value="Genomic_DNA"/>
</dbReference>
<protein>
    <submittedName>
        <fullName evidence="1">Uncharacterized protein</fullName>
    </submittedName>
</protein>
<dbReference type="AlphaFoldDB" id="A2F8M4"/>
<dbReference type="Proteomes" id="UP000001542">
    <property type="component" value="Unassembled WGS sequence"/>
</dbReference>
<dbReference type="VEuPathDB" id="TrichDB:TVAGG3_0084410"/>
<organism evidence="1 2">
    <name type="scientific">Trichomonas vaginalis (strain ATCC PRA-98 / G3)</name>
    <dbReference type="NCBI Taxonomy" id="412133"/>
    <lineage>
        <taxon>Eukaryota</taxon>
        <taxon>Metamonada</taxon>
        <taxon>Parabasalia</taxon>
        <taxon>Trichomonadida</taxon>
        <taxon>Trichomonadidae</taxon>
        <taxon>Trichomonas</taxon>
    </lineage>
</organism>